<proteinExistence type="predicted"/>
<dbReference type="InterPro" id="IPR011109">
    <property type="entry name" value="DNA_bind_recombinase_dom"/>
</dbReference>
<dbReference type="InterPro" id="IPR038109">
    <property type="entry name" value="DNA_bind_recomb_sf"/>
</dbReference>
<dbReference type="SUPFAM" id="SSF53041">
    <property type="entry name" value="Resolvase-like"/>
    <property type="match status" value="1"/>
</dbReference>
<dbReference type="CDD" id="cd03768">
    <property type="entry name" value="SR_ResInv"/>
    <property type="match status" value="1"/>
</dbReference>
<dbReference type="PROSITE" id="PS51737">
    <property type="entry name" value="RECOMBINASE_DNA_BIND"/>
    <property type="match status" value="1"/>
</dbReference>
<dbReference type="PANTHER" id="PTHR30461">
    <property type="entry name" value="DNA-INVERTASE FROM LAMBDOID PROPHAGE"/>
    <property type="match status" value="1"/>
</dbReference>
<feature type="domain" description="Recombinase" evidence="2">
    <location>
        <begin position="165"/>
        <end position="279"/>
    </location>
</feature>
<name>A0ABV2EG13_9CAUL</name>
<evidence type="ECO:0000313" key="3">
    <source>
        <dbReference type="EMBL" id="MET3525982.1"/>
    </source>
</evidence>
<feature type="domain" description="Resolvase/invertase-type recombinase catalytic" evidence="1">
    <location>
        <begin position="5"/>
        <end position="157"/>
    </location>
</feature>
<organism evidence="3 4">
    <name type="scientific">Phenylobacterium koreense</name>
    <dbReference type="NCBI Taxonomy" id="266125"/>
    <lineage>
        <taxon>Bacteria</taxon>
        <taxon>Pseudomonadati</taxon>
        <taxon>Pseudomonadota</taxon>
        <taxon>Alphaproteobacteria</taxon>
        <taxon>Caulobacterales</taxon>
        <taxon>Caulobacteraceae</taxon>
        <taxon>Phenylobacterium</taxon>
    </lineage>
</organism>
<dbReference type="Gene3D" id="3.40.50.1390">
    <property type="entry name" value="Resolvase, N-terminal catalytic domain"/>
    <property type="match status" value="1"/>
</dbReference>
<dbReference type="PANTHER" id="PTHR30461:SF23">
    <property type="entry name" value="DNA RECOMBINASE-RELATED"/>
    <property type="match status" value="1"/>
</dbReference>
<evidence type="ECO:0000313" key="4">
    <source>
        <dbReference type="Proteomes" id="UP001549110"/>
    </source>
</evidence>
<dbReference type="Pfam" id="PF00239">
    <property type="entry name" value="Resolvase"/>
    <property type="match status" value="1"/>
</dbReference>
<dbReference type="InterPro" id="IPR050639">
    <property type="entry name" value="SSR_resolvase"/>
</dbReference>
<dbReference type="Proteomes" id="UP001549110">
    <property type="component" value="Unassembled WGS sequence"/>
</dbReference>
<sequence length="522" mass="57999">MSRKRCAIYTRKSSEEGLDQSFNSLDAQREACEAYVRSQVGEGWKALPAKYDDGGFSGGSMERPALDRLLADIRAGKIDIVVVYKVDRLTRSLADFAKIVEVMDKAGASFVSVTQAFNTTTSMGRLTLNVLLSFAQFEREVTGERIRDKIAASKAKGMWMGGNLPLGYDCEDRKLVLNQPEADTVRVIFELYLELGSVPALCAELNRRGVSSKQRMAKAGHIVGGGPFARGALFHLLRNRVYLGEIVHRDKSYPGLHEPIIAPELFQAVQTALDDNVRRHKAKVQASPSRLVGRIVDASGRTMSPSHTRNRHGATFRYYAAVEAARGEKPARISAPVIEDFVLERLRLLAGASTASWEDLAAHLLKVELMPDGVAIEVRTSIARDWQDRLGYHDMLEPAPEGTLRLIPGQRPEVRGGRTWLKAAGERARPDRTLIRALRRSHEILRENGLVPVAGRGALPMGRGVADPYQRKLVELAFLAPDIQHAIMHGRQPPGLTLHQLLDIDLPIEWSEQRRVLDFDRS</sequence>
<dbReference type="Pfam" id="PF07508">
    <property type="entry name" value="Recombinase"/>
    <property type="match status" value="1"/>
</dbReference>
<dbReference type="PROSITE" id="PS51736">
    <property type="entry name" value="RECOMBINASES_3"/>
    <property type="match status" value="1"/>
</dbReference>
<keyword evidence="4" id="KW-1185">Reference proteome</keyword>
<reference evidence="3 4" key="1">
    <citation type="submission" date="2024-06" db="EMBL/GenBank/DDBJ databases">
        <title>Genomic Encyclopedia of Type Strains, Phase IV (KMG-IV): sequencing the most valuable type-strain genomes for metagenomic binning, comparative biology and taxonomic classification.</title>
        <authorList>
            <person name="Goeker M."/>
        </authorList>
    </citation>
    <scope>NUCLEOTIDE SEQUENCE [LARGE SCALE GENOMIC DNA]</scope>
    <source>
        <strain evidence="3 4">DSM 17809</strain>
    </source>
</reference>
<dbReference type="SMART" id="SM00857">
    <property type="entry name" value="Resolvase"/>
    <property type="match status" value="1"/>
</dbReference>
<evidence type="ECO:0000259" key="2">
    <source>
        <dbReference type="PROSITE" id="PS51737"/>
    </source>
</evidence>
<dbReference type="RefSeq" id="WP_354297257.1">
    <property type="nucleotide sequence ID" value="NZ_JBEPLU010000001.1"/>
</dbReference>
<gene>
    <name evidence="3" type="ORF">ABID41_001077</name>
</gene>
<accession>A0ABV2EG13</accession>
<comment type="caution">
    <text evidence="3">The sequence shown here is derived from an EMBL/GenBank/DDBJ whole genome shotgun (WGS) entry which is preliminary data.</text>
</comment>
<dbReference type="InterPro" id="IPR036162">
    <property type="entry name" value="Resolvase-like_N_sf"/>
</dbReference>
<dbReference type="Gene3D" id="3.90.1750.20">
    <property type="entry name" value="Putative Large Serine Recombinase, Chain B, Domain 2"/>
    <property type="match status" value="1"/>
</dbReference>
<protein>
    <submittedName>
        <fullName evidence="3">DNA invertase Pin-like site-specific DNA recombinase</fullName>
    </submittedName>
</protein>
<dbReference type="InterPro" id="IPR006119">
    <property type="entry name" value="Resolv_N"/>
</dbReference>
<evidence type="ECO:0000259" key="1">
    <source>
        <dbReference type="PROSITE" id="PS51736"/>
    </source>
</evidence>
<dbReference type="EMBL" id="JBEPLU010000001">
    <property type="protein sequence ID" value="MET3525982.1"/>
    <property type="molecule type" value="Genomic_DNA"/>
</dbReference>